<proteinExistence type="inferred from homology"/>
<reference evidence="5" key="1">
    <citation type="submission" date="2023-04" db="EMBL/GenBank/DDBJ databases">
        <title>Phytophthora lilii NBRC 32176.</title>
        <authorList>
            <person name="Ichikawa N."/>
            <person name="Sato H."/>
            <person name="Tonouchi N."/>
        </authorList>
    </citation>
    <scope>NUCLEOTIDE SEQUENCE</scope>
    <source>
        <strain evidence="5">NBRC 32176</strain>
    </source>
</reference>
<dbReference type="Pfam" id="PF00400">
    <property type="entry name" value="WD40"/>
    <property type="match status" value="2"/>
</dbReference>
<evidence type="ECO:0000313" key="6">
    <source>
        <dbReference type="Proteomes" id="UP001165083"/>
    </source>
</evidence>
<dbReference type="Proteomes" id="UP001165083">
    <property type="component" value="Unassembled WGS sequence"/>
</dbReference>
<dbReference type="InterPro" id="IPR001680">
    <property type="entry name" value="WD40_rpt"/>
</dbReference>
<keyword evidence="2" id="KW-0853">WD repeat</keyword>
<dbReference type="SUPFAM" id="SSF50978">
    <property type="entry name" value="WD40 repeat-like"/>
    <property type="match status" value="1"/>
</dbReference>
<evidence type="ECO:0000313" key="5">
    <source>
        <dbReference type="EMBL" id="GMF23725.1"/>
    </source>
</evidence>
<protein>
    <submittedName>
        <fullName evidence="5">Unnamed protein product</fullName>
    </submittedName>
</protein>
<dbReference type="EMBL" id="BSXW01000486">
    <property type="protein sequence ID" value="GMF23725.1"/>
    <property type="molecule type" value="Genomic_DNA"/>
</dbReference>
<dbReference type="PANTHER" id="PTHR14773">
    <property type="entry name" value="WD REPEAT-CONTAINING PROTEIN 76"/>
    <property type="match status" value="1"/>
</dbReference>
<comment type="caution">
    <text evidence="5">The sequence shown here is derived from an EMBL/GenBank/DDBJ whole genome shotgun (WGS) entry which is preliminary data.</text>
</comment>
<feature type="region of interest" description="Disordered" evidence="4">
    <location>
        <begin position="60"/>
        <end position="98"/>
    </location>
</feature>
<dbReference type="InterPro" id="IPR036322">
    <property type="entry name" value="WD40_repeat_dom_sf"/>
</dbReference>
<dbReference type="GO" id="GO:0005634">
    <property type="term" value="C:nucleus"/>
    <property type="evidence" value="ECO:0007669"/>
    <property type="project" value="TreeGrafter"/>
</dbReference>
<evidence type="ECO:0000256" key="4">
    <source>
        <dbReference type="SAM" id="MobiDB-lite"/>
    </source>
</evidence>
<accession>A0A9W6WZ81</accession>
<comment type="similarity">
    <text evidence="1">Belongs to the WD repeat DDB2/WDR76 family.</text>
</comment>
<dbReference type="GO" id="GO:2000001">
    <property type="term" value="P:regulation of DNA damage checkpoint"/>
    <property type="evidence" value="ECO:0007669"/>
    <property type="project" value="TreeGrafter"/>
</dbReference>
<dbReference type="InterPro" id="IPR050853">
    <property type="entry name" value="WD_repeat_DNA-damage-binding"/>
</dbReference>
<dbReference type="OrthoDB" id="9890280at2759"/>
<dbReference type="GO" id="GO:0003677">
    <property type="term" value="F:DNA binding"/>
    <property type="evidence" value="ECO:0007669"/>
    <property type="project" value="TreeGrafter"/>
</dbReference>
<name>A0A9W6WZ81_9STRA</name>
<gene>
    <name evidence="5" type="ORF">Plil01_000961600</name>
</gene>
<evidence type="ECO:0000256" key="3">
    <source>
        <dbReference type="ARBA" id="ARBA00022737"/>
    </source>
</evidence>
<dbReference type="SMART" id="SM00320">
    <property type="entry name" value="WD40"/>
    <property type="match status" value="3"/>
</dbReference>
<evidence type="ECO:0000256" key="2">
    <source>
        <dbReference type="ARBA" id="ARBA00022574"/>
    </source>
</evidence>
<keyword evidence="6" id="KW-1185">Reference proteome</keyword>
<dbReference type="InterPro" id="IPR015943">
    <property type="entry name" value="WD40/YVTN_repeat-like_dom_sf"/>
</dbReference>
<dbReference type="PANTHER" id="PTHR14773:SF0">
    <property type="entry name" value="WD REPEAT-CONTAINING PROTEIN 76"/>
    <property type="match status" value="1"/>
</dbReference>
<sequence>MASYEQKRRENILRNLAFMDQVGMSSAKLAARTAISDEFAKATVKARRQEVVSKRALELSKLPRRKSQQSSGEHAQDCHSDKAESSDSEHEEMASYEQKRRENILRNLAFMDQVGMSSAKLAARTAISDEFAKATVKARRQEVVSKRALELSKLPRRKSRRISGEKVNDGRSQALDYSMELLYMKTRRQTCGSTFVDALDDDGKRILKTMMKTPDTCAKGKAFAHDDNLDYSLDFVDNVKAVPFEIRAMAFLPRADRVVLACGDKEGYVSFWSDKVNYANGESIDSSVAMYRPHGFPISQLIFPDSTRLISSSYDGTVREFDLWTSQTSLVSETETGYSVTSLAGSANSQFYYAGCADGTLRVVDRRARRLQSISYALHEMRINTLDQHPSLD</sequence>
<keyword evidence="3" id="KW-0677">Repeat</keyword>
<dbReference type="Gene3D" id="2.130.10.10">
    <property type="entry name" value="YVTN repeat-like/Quinoprotein amine dehydrogenase"/>
    <property type="match status" value="1"/>
</dbReference>
<organism evidence="5 6">
    <name type="scientific">Phytophthora lilii</name>
    <dbReference type="NCBI Taxonomy" id="2077276"/>
    <lineage>
        <taxon>Eukaryota</taxon>
        <taxon>Sar</taxon>
        <taxon>Stramenopiles</taxon>
        <taxon>Oomycota</taxon>
        <taxon>Peronosporomycetes</taxon>
        <taxon>Peronosporales</taxon>
        <taxon>Peronosporaceae</taxon>
        <taxon>Phytophthora</taxon>
    </lineage>
</organism>
<dbReference type="AlphaFoldDB" id="A0A9W6WZ81"/>
<feature type="compositionally biased region" description="Basic and acidic residues" evidence="4">
    <location>
        <begin position="74"/>
        <end position="98"/>
    </location>
</feature>
<evidence type="ECO:0000256" key="1">
    <source>
        <dbReference type="ARBA" id="ARBA00005434"/>
    </source>
</evidence>